<keyword evidence="2" id="KW-1185">Reference proteome</keyword>
<evidence type="ECO:0000313" key="1">
    <source>
        <dbReference type="EMBL" id="SCF08811.1"/>
    </source>
</evidence>
<sequence>MTQPTPARRRLDAALARLATTFRGMAAHPDDDNCECHWGSAEELALLKTPDVELSPDLLRRAYWAGDWEFPAAMLRRILPPLASALVSGEVVRLGGMDEAGRAFARGRWQQWPTEQSTAVREFLDAWWVVTLTDEDAEVPAYEVLAVLVEASGALGRWLDAWATATGPVASRRLAEAFDEWQYDLLCDDPPWRTWELTDDEEEVLRVELTAWLLRHAPDRLRMIGADSTLVHRLGLLGVAVPDRWDDPLMPSLVL</sequence>
<dbReference type="EMBL" id="LT607409">
    <property type="protein sequence ID" value="SCF08811.1"/>
    <property type="molecule type" value="Genomic_DNA"/>
</dbReference>
<dbReference type="AlphaFoldDB" id="A0A1C4XKX4"/>
<organism evidence="1 2">
    <name type="scientific">Micromonospora chokoriensis</name>
    <dbReference type="NCBI Taxonomy" id="356851"/>
    <lineage>
        <taxon>Bacteria</taxon>
        <taxon>Bacillati</taxon>
        <taxon>Actinomycetota</taxon>
        <taxon>Actinomycetes</taxon>
        <taxon>Micromonosporales</taxon>
        <taxon>Micromonosporaceae</taxon>
        <taxon>Micromonospora</taxon>
    </lineage>
</organism>
<dbReference type="RefSeq" id="WP_088989015.1">
    <property type="nucleotide sequence ID" value="NZ_LT607409.1"/>
</dbReference>
<proteinExistence type="predicted"/>
<dbReference type="Proteomes" id="UP000198224">
    <property type="component" value="Chromosome I"/>
</dbReference>
<protein>
    <submittedName>
        <fullName evidence="1">Uncharacterized protein</fullName>
    </submittedName>
</protein>
<accession>A0A1C4XKX4</accession>
<gene>
    <name evidence="1" type="ORF">GA0070612_3685</name>
</gene>
<reference evidence="2" key="1">
    <citation type="submission" date="2016-06" db="EMBL/GenBank/DDBJ databases">
        <authorList>
            <person name="Varghese N."/>
            <person name="Submissions Spin"/>
        </authorList>
    </citation>
    <scope>NUCLEOTIDE SEQUENCE [LARGE SCALE GENOMIC DNA]</scope>
    <source>
        <strain evidence="2">DSM 45160</strain>
    </source>
</reference>
<name>A0A1C4XKX4_9ACTN</name>
<evidence type="ECO:0000313" key="2">
    <source>
        <dbReference type="Proteomes" id="UP000198224"/>
    </source>
</evidence>